<dbReference type="OrthoDB" id="1933536at2759"/>
<dbReference type="PANTHER" id="PTHR38353:SF2">
    <property type="entry name" value="TROPOMYOSIN"/>
    <property type="match status" value="1"/>
</dbReference>
<organism evidence="1 2">
    <name type="scientific">Digitaria exilis</name>
    <dbReference type="NCBI Taxonomy" id="1010633"/>
    <lineage>
        <taxon>Eukaryota</taxon>
        <taxon>Viridiplantae</taxon>
        <taxon>Streptophyta</taxon>
        <taxon>Embryophyta</taxon>
        <taxon>Tracheophyta</taxon>
        <taxon>Spermatophyta</taxon>
        <taxon>Magnoliopsida</taxon>
        <taxon>Liliopsida</taxon>
        <taxon>Poales</taxon>
        <taxon>Poaceae</taxon>
        <taxon>PACMAD clade</taxon>
        <taxon>Panicoideae</taxon>
        <taxon>Panicodae</taxon>
        <taxon>Paniceae</taxon>
        <taxon>Anthephorinae</taxon>
        <taxon>Digitaria</taxon>
    </lineage>
</organism>
<name>A0A835FCK7_9POAL</name>
<accession>A0A835FCK7</accession>
<evidence type="ECO:0000313" key="2">
    <source>
        <dbReference type="Proteomes" id="UP000636709"/>
    </source>
</evidence>
<dbReference type="EMBL" id="JACEFO010001325">
    <property type="protein sequence ID" value="KAF8740154.1"/>
    <property type="molecule type" value="Genomic_DNA"/>
</dbReference>
<comment type="caution">
    <text evidence="1">The sequence shown here is derived from an EMBL/GenBank/DDBJ whole genome shotgun (WGS) entry which is preliminary data.</text>
</comment>
<dbReference type="PANTHER" id="PTHR38353">
    <property type="entry name" value="TROPOMYOSIN"/>
    <property type="match status" value="1"/>
</dbReference>
<gene>
    <name evidence="1" type="ORF">HU200_013815</name>
</gene>
<keyword evidence="2" id="KW-1185">Reference proteome</keyword>
<reference evidence="1" key="1">
    <citation type="submission" date="2020-07" db="EMBL/GenBank/DDBJ databases">
        <title>Genome sequence and genetic diversity analysis of an under-domesticated orphan crop, white fonio (Digitaria exilis).</title>
        <authorList>
            <person name="Bennetzen J.L."/>
            <person name="Chen S."/>
            <person name="Ma X."/>
            <person name="Wang X."/>
            <person name="Yssel A.E.J."/>
            <person name="Chaluvadi S.R."/>
            <person name="Johnson M."/>
            <person name="Gangashetty P."/>
            <person name="Hamidou F."/>
            <person name="Sanogo M.D."/>
            <person name="Zwaenepoel A."/>
            <person name="Wallace J."/>
            <person name="Van De Peer Y."/>
            <person name="Van Deynze A."/>
        </authorList>
    </citation>
    <scope>NUCLEOTIDE SEQUENCE</scope>
    <source>
        <tissue evidence="1">Leaves</tissue>
    </source>
</reference>
<evidence type="ECO:0000313" key="1">
    <source>
        <dbReference type="EMBL" id="KAF8740154.1"/>
    </source>
</evidence>
<dbReference type="Proteomes" id="UP000636709">
    <property type="component" value="Unassembled WGS sequence"/>
</dbReference>
<proteinExistence type="predicted"/>
<dbReference type="AlphaFoldDB" id="A0A835FCK7"/>
<sequence>MRRPGSMTERTNFFIGLSPEHVNVNLYCNVHMQVATTQSKQTFIEGESHGTYSSEGSLDMVKQILEPEKNIFAGFPMDMKSLGEEYKALQGDKAGEIEYFHSLEETIIGMKGVSKPVRCRCGLEYKVELAGEAMDLS</sequence>
<protein>
    <submittedName>
        <fullName evidence="1">Uncharacterized protein</fullName>
    </submittedName>
</protein>